<gene>
    <name evidence="1" type="ORF">LCGC14_0343430</name>
</gene>
<organism evidence="1">
    <name type="scientific">marine sediment metagenome</name>
    <dbReference type="NCBI Taxonomy" id="412755"/>
    <lineage>
        <taxon>unclassified sequences</taxon>
        <taxon>metagenomes</taxon>
        <taxon>ecological metagenomes</taxon>
    </lineage>
</organism>
<comment type="caution">
    <text evidence="1">The sequence shown here is derived from an EMBL/GenBank/DDBJ whole genome shotgun (WGS) entry which is preliminary data.</text>
</comment>
<sequence>MVIYKGRPLHEFSRWELLSFAENMASMHMLRQDIVDRLEADGIDLVADDVDEKAFKHFSKSIKCLRSLKSE</sequence>
<proteinExistence type="predicted"/>
<dbReference type="AlphaFoldDB" id="A0A0F9TCY3"/>
<dbReference type="EMBL" id="LAZR01000252">
    <property type="protein sequence ID" value="KKN79150.1"/>
    <property type="molecule type" value="Genomic_DNA"/>
</dbReference>
<reference evidence="1" key="1">
    <citation type="journal article" date="2015" name="Nature">
        <title>Complex archaea that bridge the gap between prokaryotes and eukaryotes.</title>
        <authorList>
            <person name="Spang A."/>
            <person name="Saw J.H."/>
            <person name="Jorgensen S.L."/>
            <person name="Zaremba-Niedzwiedzka K."/>
            <person name="Martijn J."/>
            <person name="Lind A.E."/>
            <person name="van Eijk R."/>
            <person name="Schleper C."/>
            <person name="Guy L."/>
            <person name="Ettema T.J."/>
        </authorList>
    </citation>
    <scope>NUCLEOTIDE SEQUENCE</scope>
</reference>
<accession>A0A0F9TCY3</accession>
<protein>
    <submittedName>
        <fullName evidence="1">Uncharacterized protein</fullName>
    </submittedName>
</protein>
<evidence type="ECO:0000313" key="1">
    <source>
        <dbReference type="EMBL" id="KKN79150.1"/>
    </source>
</evidence>
<name>A0A0F9TCY3_9ZZZZ</name>